<feature type="active site" description="Proton donor/acceptor" evidence="9">
    <location>
        <position position="107"/>
    </location>
</feature>
<name>A0AA36HB32_CYLNA</name>
<keyword evidence="8" id="KW-0539">Nucleus</keyword>
<accession>A0AA36HB32</accession>
<dbReference type="EMBL" id="CATQJL010000316">
    <property type="protein sequence ID" value="CAJ0607288.1"/>
    <property type="molecule type" value="Genomic_DNA"/>
</dbReference>
<organism evidence="11 12">
    <name type="scientific">Cylicocyclus nassatus</name>
    <name type="common">Nematode worm</name>
    <dbReference type="NCBI Taxonomy" id="53992"/>
    <lineage>
        <taxon>Eukaryota</taxon>
        <taxon>Metazoa</taxon>
        <taxon>Ecdysozoa</taxon>
        <taxon>Nematoda</taxon>
        <taxon>Chromadorea</taxon>
        <taxon>Rhabditida</taxon>
        <taxon>Rhabditina</taxon>
        <taxon>Rhabditomorpha</taxon>
        <taxon>Strongyloidea</taxon>
        <taxon>Strongylidae</taxon>
        <taxon>Cylicocyclus</taxon>
    </lineage>
</organism>
<dbReference type="Gene3D" id="3.30.870.10">
    <property type="entry name" value="Endonuclease Chain A"/>
    <property type="match status" value="1"/>
</dbReference>
<dbReference type="PANTHER" id="PTHR12415">
    <property type="entry name" value="TYROSYL-DNA PHOSPHODIESTERASE 1"/>
    <property type="match status" value="1"/>
</dbReference>
<evidence type="ECO:0000256" key="5">
    <source>
        <dbReference type="ARBA" id="ARBA00022801"/>
    </source>
</evidence>
<reference evidence="11" key="1">
    <citation type="submission" date="2023-07" db="EMBL/GenBank/DDBJ databases">
        <authorList>
            <consortium name="CYATHOMIX"/>
        </authorList>
    </citation>
    <scope>NUCLEOTIDE SEQUENCE</scope>
    <source>
        <strain evidence="11">N/A</strain>
    </source>
</reference>
<sequence>MNSAAAEKGVRRLFLAQCSSIGSLGATREVWLLAQFLSSLQGGKDLGLARLCLIYPSVEDVRNSLEGYSAGDSLPYQESTAKKQPWLRDMVCKWRSEGRGRSKAMPHTYTEIWDGIPQWLLVTSANLSKAAWGDYQVDKLAEKFDANAFIAEKYNALISANNSEENNNMKSWLATVSSLDLEHISRFLDFISENFSSKVPRIVYEKMAFVATEWTSPLALDSSLIPMLLNLLPVDFCSPSTTSAVIRPCASALPAVSRAYSEQSDN</sequence>
<evidence type="ECO:0000256" key="6">
    <source>
        <dbReference type="ARBA" id="ARBA00022839"/>
    </source>
</evidence>
<keyword evidence="3" id="KW-0540">Nuclease</keyword>
<evidence type="ECO:0000256" key="7">
    <source>
        <dbReference type="ARBA" id="ARBA00023204"/>
    </source>
</evidence>
<gene>
    <name evidence="11" type="ORF">CYNAS_LOCUS19271</name>
</gene>
<proteinExistence type="inferred from homology"/>
<comment type="caution">
    <text evidence="11">The sequence shown here is derived from an EMBL/GenBank/DDBJ whole genome shotgun (WGS) entry which is preliminary data.</text>
</comment>
<dbReference type="GO" id="GO:0003690">
    <property type="term" value="F:double-stranded DNA binding"/>
    <property type="evidence" value="ECO:0007669"/>
    <property type="project" value="TreeGrafter"/>
</dbReference>
<dbReference type="InterPro" id="IPR010347">
    <property type="entry name" value="Tdp1"/>
</dbReference>
<protein>
    <recommendedName>
        <fullName evidence="13">Tyrosyl-DNA phosphodiesterase 1</fullName>
    </recommendedName>
</protein>
<dbReference type="GO" id="GO:0004527">
    <property type="term" value="F:exonuclease activity"/>
    <property type="evidence" value="ECO:0007669"/>
    <property type="project" value="UniProtKB-KW"/>
</dbReference>
<comment type="similarity">
    <text evidence="2">Belongs to the tyrosyl-DNA phosphodiesterase family.</text>
</comment>
<evidence type="ECO:0000256" key="4">
    <source>
        <dbReference type="ARBA" id="ARBA00022763"/>
    </source>
</evidence>
<keyword evidence="5" id="KW-0378">Hydrolase</keyword>
<keyword evidence="12" id="KW-1185">Reference proteome</keyword>
<evidence type="ECO:0000256" key="10">
    <source>
        <dbReference type="PIRSR" id="PIRSR610347-3"/>
    </source>
</evidence>
<keyword evidence="7" id="KW-0234">DNA repair</keyword>
<dbReference type="GO" id="GO:0006281">
    <property type="term" value="P:DNA repair"/>
    <property type="evidence" value="ECO:0007669"/>
    <property type="project" value="UniProtKB-KW"/>
</dbReference>
<feature type="site" description="Interaction with DNA" evidence="10">
    <location>
        <position position="128"/>
    </location>
</feature>
<evidence type="ECO:0000256" key="1">
    <source>
        <dbReference type="ARBA" id="ARBA00004123"/>
    </source>
</evidence>
<evidence type="ECO:0008006" key="13">
    <source>
        <dbReference type="Google" id="ProtNLM"/>
    </source>
</evidence>
<evidence type="ECO:0000256" key="3">
    <source>
        <dbReference type="ARBA" id="ARBA00022722"/>
    </source>
</evidence>
<dbReference type="Proteomes" id="UP001176961">
    <property type="component" value="Unassembled WGS sequence"/>
</dbReference>
<evidence type="ECO:0000256" key="8">
    <source>
        <dbReference type="ARBA" id="ARBA00023242"/>
    </source>
</evidence>
<keyword evidence="4" id="KW-0227">DNA damage</keyword>
<dbReference type="SUPFAM" id="SSF56024">
    <property type="entry name" value="Phospholipase D/nuclease"/>
    <property type="match status" value="1"/>
</dbReference>
<dbReference type="PANTHER" id="PTHR12415:SF0">
    <property type="entry name" value="TYROSYL-DNA PHOSPHODIESTERASE 1"/>
    <property type="match status" value="1"/>
</dbReference>
<dbReference type="GO" id="GO:0003697">
    <property type="term" value="F:single-stranded DNA binding"/>
    <property type="evidence" value="ECO:0007669"/>
    <property type="project" value="TreeGrafter"/>
</dbReference>
<keyword evidence="6" id="KW-0269">Exonuclease</keyword>
<dbReference type="AlphaFoldDB" id="A0AA36HB32"/>
<evidence type="ECO:0000256" key="9">
    <source>
        <dbReference type="PIRSR" id="PIRSR610347-1"/>
    </source>
</evidence>
<dbReference type="GO" id="GO:0005634">
    <property type="term" value="C:nucleus"/>
    <property type="evidence" value="ECO:0007669"/>
    <property type="project" value="UniProtKB-SubCell"/>
</dbReference>
<evidence type="ECO:0000256" key="2">
    <source>
        <dbReference type="ARBA" id="ARBA00010205"/>
    </source>
</evidence>
<comment type="subcellular location">
    <subcellularLocation>
        <location evidence="1">Nucleus</location>
    </subcellularLocation>
</comment>
<dbReference type="Pfam" id="PF06087">
    <property type="entry name" value="Tyr-DNA_phospho"/>
    <property type="match status" value="1"/>
</dbReference>
<evidence type="ECO:0000313" key="11">
    <source>
        <dbReference type="EMBL" id="CAJ0607288.1"/>
    </source>
</evidence>
<dbReference type="GO" id="GO:0017005">
    <property type="term" value="F:3'-tyrosyl-DNA phosphodiesterase activity"/>
    <property type="evidence" value="ECO:0007669"/>
    <property type="project" value="TreeGrafter"/>
</dbReference>
<evidence type="ECO:0000313" key="12">
    <source>
        <dbReference type="Proteomes" id="UP001176961"/>
    </source>
</evidence>